<dbReference type="Proteomes" id="UP000054262">
    <property type="component" value="Unassembled WGS sequence"/>
</dbReference>
<dbReference type="Gene3D" id="2.30.30.90">
    <property type="match status" value="1"/>
</dbReference>
<keyword evidence="4" id="KW-1185">Reference proteome</keyword>
<dbReference type="PANTHER" id="PTHR42954">
    <property type="entry name" value="FE(2+) TRANSPORT PROTEIN A"/>
    <property type="match status" value="1"/>
</dbReference>
<comment type="caution">
    <text evidence="3">The sequence shown here is derived from an EMBL/GenBank/DDBJ whole genome shotgun (WGS) entry which is preliminary data.</text>
</comment>
<sequence length="80" mass="8830">MSLLNKLSQLPEGKSGIIKNLTSNDIVNGRLKALGFEKKTVIKVLRKAKYKGPIHLQIGSTELMIREKTANEISLEPAKS</sequence>
<feature type="domain" description="Ferrous iron transporter FeoA-like" evidence="2">
    <location>
        <begin position="5"/>
        <end position="77"/>
    </location>
</feature>
<dbReference type="InterPro" id="IPR008988">
    <property type="entry name" value="Transcriptional_repressor_C"/>
</dbReference>
<gene>
    <name evidence="3" type="ORF">MB2181_05695</name>
</gene>
<protein>
    <recommendedName>
        <fullName evidence="2">Ferrous iron transporter FeoA-like domain-containing protein</fullName>
    </recommendedName>
</protein>
<reference evidence="3 4" key="1">
    <citation type="submission" date="2006-11" db="EMBL/GenBank/DDBJ databases">
        <authorList>
            <person name="Giovannoni S."/>
            <person name="Vergin K."/>
            <person name="Ferriera S."/>
            <person name="Johnson J."/>
            <person name="Kravitz S."/>
            <person name="Beeson K."/>
            <person name="Sutton G."/>
            <person name="Rogers Y.-H."/>
            <person name="Friedman R."/>
            <person name="Frazier M."/>
            <person name="Venter J.C."/>
        </authorList>
    </citation>
    <scope>NUCLEOTIDE SEQUENCE [LARGE SCALE GENOMIC DNA]</scope>
    <source>
        <strain evidence="3 4">HTCC2181</strain>
    </source>
</reference>
<name>A0P7N6_9PROT</name>
<dbReference type="SMART" id="SM00899">
    <property type="entry name" value="FeoA"/>
    <property type="match status" value="1"/>
</dbReference>
<dbReference type="PANTHER" id="PTHR42954:SF2">
    <property type="entry name" value="FE(2+) TRANSPORT PROTEIN A"/>
    <property type="match status" value="1"/>
</dbReference>
<dbReference type="EMBL" id="AAUX01000001">
    <property type="protein sequence ID" value="EAV47546.1"/>
    <property type="molecule type" value="Genomic_DNA"/>
</dbReference>
<evidence type="ECO:0000256" key="1">
    <source>
        <dbReference type="ARBA" id="ARBA00023004"/>
    </source>
</evidence>
<dbReference type="SUPFAM" id="SSF50037">
    <property type="entry name" value="C-terminal domain of transcriptional repressors"/>
    <property type="match status" value="1"/>
</dbReference>
<dbReference type="InterPro" id="IPR052713">
    <property type="entry name" value="FeoA"/>
</dbReference>
<dbReference type="Pfam" id="PF04023">
    <property type="entry name" value="FeoA"/>
    <property type="match status" value="1"/>
</dbReference>
<keyword evidence="1" id="KW-0408">Iron</keyword>
<accession>A0P7N6</accession>
<dbReference type="OrthoDB" id="7916291at2"/>
<proteinExistence type="predicted"/>
<dbReference type="InterPro" id="IPR038157">
    <property type="entry name" value="FeoA_core_dom"/>
</dbReference>
<dbReference type="GO" id="GO:0046914">
    <property type="term" value="F:transition metal ion binding"/>
    <property type="evidence" value="ECO:0007669"/>
    <property type="project" value="InterPro"/>
</dbReference>
<dbReference type="AlphaFoldDB" id="A0P7N6"/>
<dbReference type="InterPro" id="IPR007167">
    <property type="entry name" value="Fe-transptr_FeoA-like"/>
</dbReference>
<organism evidence="3 4">
    <name type="scientific">Methylophilales bacterium HTCC2181</name>
    <dbReference type="NCBI Taxonomy" id="383631"/>
    <lineage>
        <taxon>Bacteria</taxon>
        <taxon>Pseudomonadati</taxon>
        <taxon>Pseudomonadota</taxon>
        <taxon>Betaproteobacteria</taxon>
        <taxon>Nitrosomonadales</taxon>
        <taxon>OM43 clade</taxon>
    </lineage>
</organism>
<evidence type="ECO:0000313" key="3">
    <source>
        <dbReference type="EMBL" id="EAV47546.1"/>
    </source>
</evidence>
<evidence type="ECO:0000259" key="2">
    <source>
        <dbReference type="SMART" id="SM00899"/>
    </source>
</evidence>
<evidence type="ECO:0000313" key="4">
    <source>
        <dbReference type="Proteomes" id="UP000054262"/>
    </source>
</evidence>